<evidence type="ECO:0000256" key="1">
    <source>
        <dbReference type="ARBA" id="ARBA00004141"/>
    </source>
</evidence>
<keyword evidence="4 5" id="KW-0472">Membrane</keyword>
<feature type="transmembrane region" description="Helical" evidence="5">
    <location>
        <begin position="128"/>
        <end position="147"/>
    </location>
</feature>
<dbReference type="NCBIfam" id="TIGR00815">
    <property type="entry name" value="sulP"/>
    <property type="match status" value="1"/>
</dbReference>
<dbReference type="GO" id="GO:0055085">
    <property type="term" value="P:transmembrane transport"/>
    <property type="evidence" value="ECO:0007669"/>
    <property type="project" value="InterPro"/>
</dbReference>
<dbReference type="Pfam" id="PF00916">
    <property type="entry name" value="Sulfate_transp"/>
    <property type="match status" value="1"/>
</dbReference>
<dbReference type="RefSeq" id="WP_093049088.1">
    <property type="nucleotide sequence ID" value="NZ_FOGT01000004.1"/>
</dbReference>
<dbReference type="EMBL" id="FOGT01000004">
    <property type="protein sequence ID" value="SER84295.1"/>
    <property type="molecule type" value="Genomic_DNA"/>
</dbReference>
<gene>
    <name evidence="7" type="ORF">SAMN05518684_104219</name>
</gene>
<evidence type="ECO:0000313" key="7">
    <source>
        <dbReference type="EMBL" id="SER84295.1"/>
    </source>
</evidence>
<keyword evidence="8" id="KW-1185">Reference proteome</keyword>
<sequence>MNRWFPFLDWMKSYDLKEDSKGDITAGLIVAIMLIPQGMAYAMLAGLPPVMGLYASTIPLLLYALFGTSRQLSVGPVAMVSLLIFTGVSGLAEPGSDEYISLVFLLALMVGVIQLLMGVFKLGAVSKFISHAVISGFTSAAAIIIGMSQLKHIIGVDIEASENVFLIIAEVFSRINEVHLPTLAIGISSILLLIIFKKKIKKIPGALVVVVSMIAVTGFFQLDEAGVNIVEDVPGGLPGFSMPAFEISAINSLLPIALTIAIIGFVESYAMAKVISAKEKYPIDANKELNGLGVANIGTSFFSGFPVTGGFSRSAVNYDAGARTGLSSIITAVLIILTLLFFTSLFYYLPQAVLGAIIVVAVYGLIDVKEAFHLWHIKRIDAVSLLVTFSSTLAIGIEAGIATGVIFSILVFVYRSGKPHMAELGYLEKDNIFRNINRFPEAETREDTLIVRIDASIYFANISYIEEQLSKFIYGKKGLKTVILDFSSVNDIDGVAMDDLEQWIDNHSAEGIKVYLAQVKGPVRDLFRKAGWIEKYGETIQYHTIDAALKDSKNMR</sequence>
<feature type="transmembrane region" description="Helical" evidence="5">
    <location>
        <begin position="320"/>
        <end position="342"/>
    </location>
</feature>
<feature type="domain" description="STAS" evidence="6">
    <location>
        <begin position="438"/>
        <end position="552"/>
    </location>
</feature>
<feature type="transmembrane region" description="Helical" evidence="5">
    <location>
        <begin position="50"/>
        <end position="66"/>
    </location>
</feature>
<dbReference type="PANTHER" id="PTHR11814">
    <property type="entry name" value="SULFATE TRANSPORTER"/>
    <property type="match status" value="1"/>
</dbReference>
<comment type="subcellular location">
    <subcellularLocation>
        <location evidence="1">Membrane</location>
        <topology evidence="1">Multi-pass membrane protein</topology>
    </subcellularLocation>
</comment>
<feature type="transmembrane region" description="Helical" evidence="5">
    <location>
        <begin position="73"/>
        <end position="92"/>
    </location>
</feature>
<dbReference type="Pfam" id="PF01740">
    <property type="entry name" value="STAS"/>
    <property type="match status" value="1"/>
</dbReference>
<evidence type="ECO:0000256" key="3">
    <source>
        <dbReference type="ARBA" id="ARBA00022989"/>
    </source>
</evidence>
<name>A0A1H9SI26_9BACI</name>
<accession>A0A1H9SI26</accession>
<feature type="transmembrane region" description="Helical" evidence="5">
    <location>
        <begin position="348"/>
        <end position="366"/>
    </location>
</feature>
<dbReference type="CDD" id="cd07042">
    <property type="entry name" value="STAS_SulP_like_sulfate_transporter"/>
    <property type="match status" value="1"/>
</dbReference>
<dbReference type="STRING" id="1601833.SAMN05518684_104219"/>
<dbReference type="PROSITE" id="PS50801">
    <property type="entry name" value="STAS"/>
    <property type="match status" value="1"/>
</dbReference>
<dbReference type="Proteomes" id="UP000198571">
    <property type="component" value="Unassembled WGS sequence"/>
</dbReference>
<evidence type="ECO:0000313" key="8">
    <source>
        <dbReference type="Proteomes" id="UP000198571"/>
    </source>
</evidence>
<organism evidence="7 8">
    <name type="scientific">Salipaludibacillus aurantiacus</name>
    <dbReference type="NCBI Taxonomy" id="1601833"/>
    <lineage>
        <taxon>Bacteria</taxon>
        <taxon>Bacillati</taxon>
        <taxon>Bacillota</taxon>
        <taxon>Bacilli</taxon>
        <taxon>Bacillales</taxon>
        <taxon>Bacillaceae</taxon>
    </lineage>
</organism>
<dbReference type="Gene3D" id="3.30.750.24">
    <property type="entry name" value="STAS domain"/>
    <property type="match status" value="1"/>
</dbReference>
<dbReference type="InterPro" id="IPR036513">
    <property type="entry name" value="STAS_dom_sf"/>
</dbReference>
<keyword evidence="2 5" id="KW-0812">Transmembrane</keyword>
<dbReference type="GO" id="GO:0016020">
    <property type="term" value="C:membrane"/>
    <property type="evidence" value="ECO:0007669"/>
    <property type="project" value="UniProtKB-SubCell"/>
</dbReference>
<evidence type="ECO:0000256" key="5">
    <source>
        <dbReference type="SAM" id="Phobius"/>
    </source>
</evidence>
<dbReference type="InterPro" id="IPR002645">
    <property type="entry name" value="STAS_dom"/>
</dbReference>
<dbReference type="AlphaFoldDB" id="A0A1H9SI26"/>
<evidence type="ECO:0000259" key="6">
    <source>
        <dbReference type="PROSITE" id="PS50801"/>
    </source>
</evidence>
<reference evidence="8" key="1">
    <citation type="submission" date="2016-10" db="EMBL/GenBank/DDBJ databases">
        <authorList>
            <person name="Varghese N."/>
            <person name="Submissions S."/>
        </authorList>
    </citation>
    <scope>NUCLEOTIDE SEQUENCE [LARGE SCALE GENOMIC DNA]</scope>
    <source>
        <strain evidence="8">S9</strain>
    </source>
</reference>
<dbReference type="OrthoDB" id="9771198at2"/>
<feature type="transmembrane region" description="Helical" evidence="5">
    <location>
        <begin position="242"/>
        <end position="266"/>
    </location>
</feature>
<feature type="transmembrane region" description="Helical" evidence="5">
    <location>
        <begin position="178"/>
        <end position="196"/>
    </location>
</feature>
<dbReference type="SUPFAM" id="SSF52091">
    <property type="entry name" value="SpoIIaa-like"/>
    <property type="match status" value="1"/>
</dbReference>
<feature type="transmembrane region" description="Helical" evidence="5">
    <location>
        <begin position="386"/>
        <end position="414"/>
    </location>
</feature>
<dbReference type="InterPro" id="IPR011547">
    <property type="entry name" value="SLC26A/SulP_dom"/>
</dbReference>
<dbReference type="InterPro" id="IPR001902">
    <property type="entry name" value="SLC26A/SulP_fam"/>
</dbReference>
<protein>
    <submittedName>
        <fullName evidence="7">Sulfate permease, SulP family</fullName>
    </submittedName>
</protein>
<feature type="transmembrane region" description="Helical" evidence="5">
    <location>
        <begin position="203"/>
        <end position="222"/>
    </location>
</feature>
<feature type="transmembrane region" description="Helical" evidence="5">
    <location>
        <begin position="98"/>
        <end position="116"/>
    </location>
</feature>
<evidence type="ECO:0000256" key="4">
    <source>
        <dbReference type="ARBA" id="ARBA00023136"/>
    </source>
</evidence>
<proteinExistence type="predicted"/>
<evidence type="ECO:0000256" key="2">
    <source>
        <dbReference type="ARBA" id="ARBA00022692"/>
    </source>
</evidence>
<keyword evidence="3 5" id="KW-1133">Transmembrane helix</keyword>